<evidence type="ECO:0000256" key="2">
    <source>
        <dbReference type="ARBA" id="ARBA00022801"/>
    </source>
</evidence>
<keyword evidence="2" id="KW-0378">Hydrolase</keyword>
<evidence type="ECO:0000256" key="3">
    <source>
        <dbReference type="SAM" id="MobiDB-lite"/>
    </source>
</evidence>
<evidence type="ECO:0000256" key="1">
    <source>
        <dbReference type="ARBA" id="ARBA00022786"/>
    </source>
</evidence>
<sequence>MADRKDVESWDTALTNPGLSSPIGDNHCFLNVVLQAFWNIRSFRRQFSTALDDVHVCQWHTSGAHVGKADEWPVSPAIESCVETPSTSLEVLPKDEAKDTVFSVLQGPCDAHRTASSSKPIHFSEFVGGLDPDYASPVYPSEVASVASSSPLLSLHAVKDDVTALPPPSTDLSDARDMCVFCMMKNLFINFAFSDCDVLPPDSVRLALSKTYAINSRFKMGDMEDADETLEALLDIFHATHIMAFSDGIKSYDLNHFSEWRDIVCNPQCIAHDVFGVELVDIPRCLNCNSLGEPIPFMSFIYRIYVWELLNLKELHSHRMDRSSPSSSSANSYENSPTSRKRGGPFKFDKSSLISSNAELSLSTCMKLLYQAERHRGVPREGMRKKYSRKFSSFLEGSDNLRAFANCEQCQSTASCVNDRYCTHYPAVFVCSLMWPANSMSRTVIEEILKKIEPLLYLHEIFVSSDPKFSAAKEYVAPRTDSFLYVGEIVDLCVVFIEYRLKYSWICANLHMYV</sequence>
<dbReference type="InterPro" id="IPR001394">
    <property type="entry name" value="Peptidase_C19_UCH"/>
</dbReference>
<dbReference type="InterPro" id="IPR052398">
    <property type="entry name" value="Ubiquitin_hydrolase_53/54"/>
</dbReference>
<feature type="region of interest" description="Disordered" evidence="3">
    <location>
        <begin position="319"/>
        <end position="346"/>
    </location>
</feature>
<dbReference type="Gene3D" id="3.90.70.10">
    <property type="entry name" value="Cysteine proteinases"/>
    <property type="match status" value="1"/>
</dbReference>
<proteinExistence type="predicted"/>
<feature type="compositionally biased region" description="Low complexity" evidence="3">
    <location>
        <begin position="323"/>
        <end position="338"/>
    </location>
</feature>
<evidence type="ECO:0000259" key="4">
    <source>
        <dbReference type="Pfam" id="PF00443"/>
    </source>
</evidence>
<dbReference type="Pfam" id="PF00443">
    <property type="entry name" value="UCH"/>
    <property type="match status" value="1"/>
</dbReference>
<name>A0ABQ7JCV5_9APIC</name>
<feature type="domain" description="Peptidase C19 ubiquitin carboxyl-terminal hydrolase" evidence="4">
    <location>
        <begin position="26"/>
        <end position="328"/>
    </location>
</feature>
<gene>
    <name evidence="5" type="ORF">IE077_001497</name>
</gene>
<accession>A0ABQ7JCV5</accession>
<reference evidence="5 6" key="1">
    <citation type="journal article" date="2020" name="bioRxiv">
        <title>Metabolic contributions of an alphaproteobacterial endosymbiont in the apicomplexan Cardiosporidium cionae.</title>
        <authorList>
            <person name="Hunter E.S."/>
            <person name="Paight C.J."/>
            <person name="Lane C.E."/>
        </authorList>
    </citation>
    <scope>NUCLEOTIDE SEQUENCE [LARGE SCALE GENOMIC DNA]</scope>
    <source>
        <strain evidence="5">ESH_2018</strain>
    </source>
</reference>
<dbReference type="PANTHER" id="PTHR22975">
    <property type="entry name" value="UBIQUITIN SPECIFIC PROTEINASE"/>
    <property type="match status" value="1"/>
</dbReference>
<evidence type="ECO:0000313" key="6">
    <source>
        <dbReference type="Proteomes" id="UP000823046"/>
    </source>
</evidence>
<dbReference type="PANTHER" id="PTHR22975:SF9">
    <property type="entry name" value="ECHINUS SPLICE FORM 3"/>
    <property type="match status" value="1"/>
</dbReference>
<dbReference type="Proteomes" id="UP000823046">
    <property type="component" value="Unassembled WGS sequence"/>
</dbReference>
<protein>
    <recommendedName>
        <fullName evidence="4">Peptidase C19 ubiquitin carboxyl-terminal hydrolase domain-containing protein</fullName>
    </recommendedName>
</protein>
<organism evidence="5 6">
    <name type="scientific">Cardiosporidium cionae</name>
    <dbReference type="NCBI Taxonomy" id="476202"/>
    <lineage>
        <taxon>Eukaryota</taxon>
        <taxon>Sar</taxon>
        <taxon>Alveolata</taxon>
        <taxon>Apicomplexa</taxon>
        <taxon>Aconoidasida</taxon>
        <taxon>Nephromycida</taxon>
        <taxon>Cardiosporidium</taxon>
    </lineage>
</organism>
<dbReference type="EMBL" id="JADAQX010000121">
    <property type="protein sequence ID" value="KAF8821825.1"/>
    <property type="molecule type" value="Genomic_DNA"/>
</dbReference>
<keyword evidence="6" id="KW-1185">Reference proteome</keyword>
<comment type="caution">
    <text evidence="5">The sequence shown here is derived from an EMBL/GenBank/DDBJ whole genome shotgun (WGS) entry which is preliminary data.</text>
</comment>
<evidence type="ECO:0000313" key="5">
    <source>
        <dbReference type="EMBL" id="KAF8821825.1"/>
    </source>
</evidence>
<dbReference type="SUPFAM" id="SSF54001">
    <property type="entry name" value="Cysteine proteinases"/>
    <property type="match status" value="1"/>
</dbReference>
<keyword evidence="1" id="KW-0833">Ubl conjugation pathway</keyword>
<dbReference type="InterPro" id="IPR038765">
    <property type="entry name" value="Papain-like_cys_pep_sf"/>
</dbReference>